<dbReference type="EMBL" id="JABBKX010000003">
    <property type="protein sequence ID" value="NMJ42048.1"/>
    <property type="molecule type" value="Genomic_DNA"/>
</dbReference>
<keyword evidence="3 6" id="KW-0808">Transferase</keyword>
<dbReference type="Gene3D" id="2.40.50.1070">
    <property type="match status" value="1"/>
</dbReference>
<evidence type="ECO:0000256" key="4">
    <source>
        <dbReference type="ARBA" id="ARBA00022691"/>
    </source>
</evidence>
<protein>
    <submittedName>
        <fullName evidence="7">Class I SAM-dependent RNA methyltransferase</fullName>
    </submittedName>
</protein>
<dbReference type="PANTHER" id="PTHR11061:SF49">
    <property type="entry name" value="23S RRNA (URACIL(1939)-C(5))-METHYLTRANSFERASE RLMD"/>
    <property type="match status" value="1"/>
</dbReference>
<dbReference type="Gene3D" id="2.40.50.140">
    <property type="entry name" value="Nucleic acid-binding proteins"/>
    <property type="match status" value="1"/>
</dbReference>
<evidence type="ECO:0000313" key="7">
    <source>
        <dbReference type="EMBL" id="NMJ42048.1"/>
    </source>
</evidence>
<dbReference type="GO" id="GO:0051539">
    <property type="term" value="F:4 iron, 4 sulfur cluster binding"/>
    <property type="evidence" value="ECO:0007669"/>
    <property type="project" value="UniProtKB-KW"/>
</dbReference>
<feature type="binding site" evidence="6">
    <location>
        <position position="300"/>
    </location>
    <ligand>
        <name>S-adenosyl-L-methionine</name>
        <dbReference type="ChEBI" id="CHEBI:59789"/>
    </ligand>
</feature>
<dbReference type="Proteomes" id="UP000548582">
    <property type="component" value="Unassembled WGS sequence"/>
</dbReference>
<keyword evidence="1" id="KW-0408">Iron</keyword>
<reference evidence="7 8" key="1">
    <citation type="submission" date="2020-03" db="EMBL/GenBank/DDBJ databases">
        <authorList>
            <person name="Sun Q."/>
        </authorList>
    </citation>
    <scope>NUCLEOTIDE SEQUENCE [LARGE SCALE GENOMIC DNA]</scope>
    <source>
        <strain evidence="7 8">JC162</strain>
    </source>
</reference>
<feature type="active site" description="Nucleophile" evidence="6">
    <location>
        <position position="372"/>
    </location>
</feature>
<keyword evidence="4 6" id="KW-0949">S-adenosyl-L-methionine</keyword>
<dbReference type="PANTHER" id="PTHR11061">
    <property type="entry name" value="RNA M5U METHYLTRANSFERASE"/>
    <property type="match status" value="1"/>
</dbReference>
<keyword evidence="1" id="KW-0004">4Fe-4S</keyword>
<keyword evidence="8" id="KW-1185">Reference proteome</keyword>
<dbReference type="Pfam" id="PF05958">
    <property type="entry name" value="tRNA_U5-meth_tr"/>
    <property type="match status" value="1"/>
</dbReference>
<comment type="caution">
    <text evidence="7">The sequence shown here is derived from an EMBL/GenBank/DDBJ whole genome shotgun (WGS) entry which is preliminary data.</text>
</comment>
<dbReference type="InterPro" id="IPR010280">
    <property type="entry name" value="U5_MeTrfase_fam"/>
</dbReference>
<evidence type="ECO:0000256" key="3">
    <source>
        <dbReference type="ARBA" id="ARBA00022679"/>
    </source>
</evidence>
<keyword evidence="5" id="KW-0411">Iron-sulfur</keyword>
<dbReference type="Gene3D" id="3.40.50.150">
    <property type="entry name" value="Vaccinia Virus protein VP39"/>
    <property type="match status" value="1"/>
</dbReference>
<evidence type="ECO:0000256" key="6">
    <source>
        <dbReference type="PROSITE-ProRule" id="PRU01024"/>
    </source>
</evidence>
<gene>
    <name evidence="7" type="ORF">GWK16_12410</name>
</gene>
<dbReference type="InterPro" id="IPR012340">
    <property type="entry name" value="NA-bd_OB-fold"/>
</dbReference>
<dbReference type="GO" id="GO:0070475">
    <property type="term" value="P:rRNA base methylation"/>
    <property type="evidence" value="ECO:0007669"/>
    <property type="project" value="TreeGrafter"/>
</dbReference>
<evidence type="ECO:0000256" key="1">
    <source>
        <dbReference type="ARBA" id="ARBA00022485"/>
    </source>
</evidence>
<sequence>MGAAGDGLSVLPDGTPCFVARALPGETVRATPGAKRGDGRAATLIDIVASSPDRVAPPCPHFAQGCGGCTVQHWAPAAQAAWKRDKVREALSRAGYPDAPVTDTVTTAPGHRRRADLALRRGPGGIVAGFHRAGSAEVLDIAACTVLDPRLVDLLTPLRAMLKRLPALRREGSAVVNLLDTGPDLLLRTDGSLAPSDRAMLAAFAAEAGIPRIAWALKDGPAEIAAQIGPATIALSGATIAPAPGAFLQASPEGEAAIVAAVLAALPAKLTGRGRIADLHAGLGTLSIPLAARGRVAAFEGDAAAVAALSGAAGRAGVPVTATRRDLARQPLTVQELIAFAAVVLDPPHAGAAEQVALLARSQVPLVVYVSCNPAALSRDARVFAQAGWRVSTATPIDQFVHSAQTEAVVAFSAARPSKGKAW</sequence>
<evidence type="ECO:0000256" key="2">
    <source>
        <dbReference type="ARBA" id="ARBA00022603"/>
    </source>
</evidence>
<dbReference type="PROSITE" id="PS51687">
    <property type="entry name" value="SAM_MT_RNA_M5U"/>
    <property type="match status" value="1"/>
</dbReference>
<dbReference type="GO" id="GO:0070041">
    <property type="term" value="F:rRNA (uridine-C5-)-methyltransferase activity"/>
    <property type="evidence" value="ECO:0007669"/>
    <property type="project" value="TreeGrafter"/>
</dbReference>
<comment type="caution">
    <text evidence="6">Lacks conserved residue(s) required for the propagation of feature annotation.</text>
</comment>
<dbReference type="SUPFAM" id="SSF53335">
    <property type="entry name" value="S-adenosyl-L-methionine-dependent methyltransferases"/>
    <property type="match status" value="1"/>
</dbReference>
<evidence type="ECO:0000256" key="5">
    <source>
        <dbReference type="ARBA" id="ARBA00023014"/>
    </source>
</evidence>
<name>A0A848EFB8_9PROT</name>
<keyword evidence="2 6" id="KW-0489">Methyltransferase</keyword>
<feature type="binding site" evidence="6">
    <location>
        <position position="346"/>
    </location>
    <ligand>
        <name>S-adenosyl-L-methionine</name>
        <dbReference type="ChEBI" id="CHEBI:59789"/>
    </ligand>
</feature>
<dbReference type="AlphaFoldDB" id="A0A848EFB8"/>
<keyword evidence="1" id="KW-0479">Metal-binding</keyword>
<accession>A0A848EFB8</accession>
<dbReference type="InterPro" id="IPR029063">
    <property type="entry name" value="SAM-dependent_MTases_sf"/>
</dbReference>
<organism evidence="7 8">
    <name type="scientific">Neoroseomonas marina</name>
    <dbReference type="NCBI Taxonomy" id="1232220"/>
    <lineage>
        <taxon>Bacteria</taxon>
        <taxon>Pseudomonadati</taxon>
        <taxon>Pseudomonadota</taxon>
        <taxon>Alphaproteobacteria</taxon>
        <taxon>Acetobacterales</taxon>
        <taxon>Acetobacteraceae</taxon>
        <taxon>Neoroseomonas</taxon>
    </lineage>
</organism>
<evidence type="ECO:0000313" key="8">
    <source>
        <dbReference type="Proteomes" id="UP000548582"/>
    </source>
</evidence>
<proteinExistence type="inferred from homology"/>
<feature type="binding site" evidence="6">
    <location>
        <position position="249"/>
    </location>
    <ligand>
        <name>S-adenosyl-L-methionine</name>
        <dbReference type="ChEBI" id="CHEBI:59789"/>
    </ligand>
</feature>
<comment type="similarity">
    <text evidence="6">Belongs to the class I-like SAM-binding methyltransferase superfamily. RNA M5U methyltransferase family.</text>
</comment>